<name>A0A8E4CUH3_9VIRU</name>
<keyword evidence="2" id="KW-0548">Nucleotidyltransferase</keyword>
<reference evidence="2" key="1">
    <citation type="submission" date="2019-10" db="EMBL/GenBank/DDBJ databases">
        <title>The miscellaneous mycovirome associated to the plant pathogenic fungus Erysiphe necator.</title>
        <authorList>
            <person name="Rodriguez-Romero J."/>
            <person name="Chiapello M."/>
            <person name="Cordoba L."/>
            <person name="Turina M."/>
            <person name="Ayllon M.A."/>
        </authorList>
    </citation>
    <scope>NUCLEOTIDE SEQUENCE</scope>
    <source>
        <strain evidence="2">PMS5_DN313</strain>
    </source>
</reference>
<accession>A0A8E4CUH3</accession>
<dbReference type="GO" id="GO:0006351">
    <property type="term" value="P:DNA-templated transcription"/>
    <property type="evidence" value="ECO:0007669"/>
    <property type="project" value="InterPro"/>
</dbReference>
<dbReference type="InterPro" id="IPR001788">
    <property type="entry name" value="RNA-dep_RNA_pol_alsuvir"/>
</dbReference>
<protein>
    <submittedName>
        <fullName evidence="2">RNA-dependent RNA polymerase</fullName>
    </submittedName>
</protein>
<keyword evidence="2" id="KW-0808">Transferase</keyword>
<sequence length="550" mass="62455">MPRNPHFMMRRKAADCGGSSFSDASTLVNVSHEHDPDEDIQVDSLAGHLRTSTERTYHIEVPHFATDDTPKRFDSMSNPHNQCGPLLREEVPVVTGSDYDSFMAAFNKRCNTVHTDDIEDDVYEAAYALVDSLPRLFEPWDENEVDRAEWMKNFEPSKRERMDIAFHEIPEATLKTIGTKDLSVKHEALLKRNDPSWAPRVIYAGSDVFNTTTGPAAMAVMARFNTLLASGPVSGVETLTAYKQTDTTLASFISDDLSFSHKIEGDYSANDRHQRKRVHLLFDKFLQVINMPVWLRRLLKGINKFKVQSRHYGLTAVLENQLPTGTTFTTARNSFYNWVMFVTGMVRQKVRARALILGDDLLAATSSPVNLKKWVAHVARFKMVLKAKAPLHWGDCTFLSRRLICCGEQPCMVPLIGKALARFNSRALYTQNKTHSQYMAGKALSYAYEFRHVPFLRDFFLQRHVFEDRSALSLDDLTWTAKISGINLSNLVPTIKSETVLISDEHFRDWAMETYDLGLSDLEEIFTMVVLSDECVLVEHAAVANLAKDW</sequence>
<dbReference type="GO" id="GO:0003723">
    <property type="term" value="F:RNA binding"/>
    <property type="evidence" value="ECO:0007669"/>
    <property type="project" value="InterPro"/>
</dbReference>
<keyword evidence="2" id="KW-0696">RNA-directed RNA polymerase</keyword>
<dbReference type="Pfam" id="PF00978">
    <property type="entry name" value="RdRP_2"/>
    <property type="match status" value="1"/>
</dbReference>
<organism evidence="2">
    <name type="scientific">Erysiphe necator associated abispo virus 7</name>
    <dbReference type="NCBI Taxonomy" id="2741923"/>
    <lineage>
        <taxon>Viruses</taxon>
        <taxon>Riboviria</taxon>
    </lineage>
</organism>
<evidence type="ECO:0000313" key="2">
    <source>
        <dbReference type="EMBL" id="QKI79995.1"/>
    </source>
</evidence>
<dbReference type="EMBL" id="MN611693">
    <property type="protein sequence ID" value="QKI79995.1"/>
    <property type="molecule type" value="Genomic_RNA"/>
</dbReference>
<proteinExistence type="predicted"/>
<evidence type="ECO:0000259" key="1">
    <source>
        <dbReference type="Pfam" id="PF00978"/>
    </source>
</evidence>
<feature type="domain" description="RNA-dependent RNA polymerase alsuviricetes" evidence="1">
    <location>
        <begin position="74"/>
        <end position="423"/>
    </location>
</feature>
<dbReference type="GO" id="GO:0003968">
    <property type="term" value="F:RNA-directed RNA polymerase activity"/>
    <property type="evidence" value="ECO:0007669"/>
    <property type="project" value="UniProtKB-KW"/>
</dbReference>